<gene>
    <name evidence="1" type="ORF">WHX56_18560</name>
</gene>
<organism evidence="1 2">
    <name type="scientific">Achromobacter veterisilvae</name>
    <dbReference type="NCBI Taxonomy" id="2069367"/>
    <lineage>
        <taxon>Bacteria</taxon>
        <taxon>Pseudomonadati</taxon>
        <taxon>Pseudomonadota</taxon>
        <taxon>Betaproteobacteria</taxon>
        <taxon>Burkholderiales</taxon>
        <taxon>Alcaligenaceae</taxon>
        <taxon>Achromobacter</taxon>
    </lineage>
</organism>
<dbReference type="Proteomes" id="UP001456224">
    <property type="component" value="Chromosome"/>
</dbReference>
<evidence type="ECO:0000313" key="1">
    <source>
        <dbReference type="EMBL" id="WXR71649.1"/>
    </source>
</evidence>
<reference evidence="1 2" key="1">
    <citation type="submission" date="2024-03" db="EMBL/GenBank/DDBJ databases">
        <title>Reference genomes for the five species model microbial community.</title>
        <authorList>
            <person name="Padfield D."/>
        </authorList>
    </citation>
    <scope>NUCLEOTIDE SEQUENCE [LARGE SCALE GENOMIC DNA]</scope>
    <source>
        <strain evidence="1 2">AB1</strain>
    </source>
</reference>
<sequence>MDCTENAVTIAAIVHNHKAAADAPLLAFVQRLQSQGLTVRGLVPGPPGTLDDRGARTLLDLEQGTLYPIDHDPGKDPNACCLDPGALLVAGVVLRRVMESGADLVIVNRFGVLEAEGGGFSAEMLELMAKGYPLLTVVAPAHLDAWRKFTGGLATELSPDIDAMANWFDETVRNHMPLRPGLILRKATLPPLL</sequence>
<accession>A0ABZ2RVA0</accession>
<proteinExistence type="predicted"/>
<dbReference type="RefSeq" id="WP_338878599.1">
    <property type="nucleotide sequence ID" value="NZ_CP148753.1"/>
</dbReference>
<keyword evidence="2" id="KW-1185">Reference proteome</keyword>
<dbReference type="InterPro" id="IPR018912">
    <property type="entry name" value="DUF2478"/>
</dbReference>
<name>A0ABZ2RVA0_9BURK</name>
<dbReference type="EMBL" id="CP148753">
    <property type="protein sequence ID" value="WXR71649.1"/>
    <property type="molecule type" value="Genomic_DNA"/>
</dbReference>
<evidence type="ECO:0000313" key="2">
    <source>
        <dbReference type="Proteomes" id="UP001456224"/>
    </source>
</evidence>
<dbReference type="Pfam" id="PF10649">
    <property type="entry name" value="DUF2478"/>
    <property type="match status" value="1"/>
</dbReference>
<protein>
    <submittedName>
        <fullName evidence="1">DUF2478 domain-containing protein</fullName>
    </submittedName>
</protein>